<comment type="caution">
    <text evidence="11">The sequence shown here is derived from an EMBL/GenBank/DDBJ whole genome shotgun (WGS) entry which is preliminary data.</text>
</comment>
<dbReference type="FunFam" id="2.40.10.10:FF:000015">
    <property type="entry name" value="Atrial natriuretic peptide-converting enzyme"/>
    <property type="match status" value="1"/>
</dbReference>
<feature type="chain" id="PRO_5023063188" evidence="8">
    <location>
        <begin position="21"/>
        <end position="425"/>
    </location>
</feature>
<evidence type="ECO:0000256" key="2">
    <source>
        <dbReference type="ARBA" id="ARBA00022525"/>
    </source>
</evidence>
<feature type="domain" description="Peptidase S1" evidence="10">
    <location>
        <begin position="181"/>
        <end position="416"/>
    </location>
</feature>
<dbReference type="PANTHER" id="PTHR24252">
    <property type="entry name" value="ACROSIN-RELATED"/>
    <property type="match status" value="1"/>
</dbReference>
<dbReference type="InterPro" id="IPR035914">
    <property type="entry name" value="Sperma_CUB_dom_sf"/>
</dbReference>
<evidence type="ECO:0000313" key="12">
    <source>
        <dbReference type="Proteomes" id="UP000324222"/>
    </source>
</evidence>
<keyword evidence="3" id="KW-0645">Protease</keyword>
<dbReference type="PROSITE" id="PS00135">
    <property type="entry name" value="TRYPSIN_SER"/>
    <property type="match status" value="1"/>
</dbReference>
<dbReference type="Gene3D" id="2.60.120.290">
    <property type="entry name" value="Spermadhesin, CUB domain"/>
    <property type="match status" value="1"/>
</dbReference>
<keyword evidence="8" id="KW-0732">Signal</keyword>
<dbReference type="Pfam" id="PF00431">
    <property type="entry name" value="CUB"/>
    <property type="match status" value="1"/>
</dbReference>
<dbReference type="InterPro" id="IPR001314">
    <property type="entry name" value="Peptidase_S1A"/>
</dbReference>
<reference evidence="11 12" key="1">
    <citation type="submission" date="2019-05" db="EMBL/GenBank/DDBJ databases">
        <title>Another draft genome of Portunus trituberculatus and its Hox gene families provides insights of decapod evolution.</title>
        <authorList>
            <person name="Jeong J.-H."/>
            <person name="Song I."/>
            <person name="Kim S."/>
            <person name="Choi T."/>
            <person name="Kim D."/>
            <person name="Ryu S."/>
            <person name="Kim W."/>
        </authorList>
    </citation>
    <scope>NUCLEOTIDE SEQUENCE [LARGE SCALE GENOMIC DNA]</scope>
    <source>
        <tissue evidence="11">Muscle</tissue>
    </source>
</reference>
<dbReference type="GO" id="GO:0004252">
    <property type="term" value="F:serine-type endopeptidase activity"/>
    <property type="evidence" value="ECO:0007669"/>
    <property type="project" value="InterPro"/>
</dbReference>
<keyword evidence="2" id="KW-0964">Secreted</keyword>
<keyword evidence="12" id="KW-1185">Reference proteome</keyword>
<dbReference type="EMBL" id="VSRR010008819">
    <property type="protein sequence ID" value="MPC49346.1"/>
    <property type="molecule type" value="Genomic_DNA"/>
</dbReference>
<dbReference type="SUPFAM" id="SSF50494">
    <property type="entry name" value="Trypsin-like serine proteases"/>
    <property type="match status" value="1"/>
</dbReference>
<dbReference type="SMART" id="SM00020">
    <property type="entry name" value="Tryp_SPc"/>
    <property type="match status" value="1"/>
</dbReference>
<dbReference type="SMART" id="SM00042">
    <property type="entry name" value="CUB"/>
    <property type="match status" value="1"/>
</dbReference>
<dbReference type="InterPro" id="IPR001254">
    <property type="entry name" value="Trypsin_dom"/>
</dbReference>
<evidence type="ECO:0000256" key="4">
    <source>
        <dbReference type="ARBA" id="ARBA00022801"/>
    </source>
</evidence>
<feature type="domain" description="CUB" evidence="9">
    <location>
        <begin position="31"/>
        <end position="149"/>
    </location>
</feature>
<dbReference type="Gene3D" id="2.40.10.10">
    <property type="entry name" value="Trypsin-like serine proteases"/>
    <property type="match status" value="1"/>
</dbReference>
<dbReference type="Pfam" id="PF00089">
    <property type="entry name" value="Trypsin"/>
    <property type="match status" value="1"/>
</dbReference>
<evidence type="ECO:0000259" key="9">
    <source>
        <dbReference type="PROSITE" id="PS01180"/>
    </source>
</evidence>
<sequence>MASGHLSVCMALLLLGVADCGPLSPRKSYSCDLLIYLNYGERFYITTPRYPNPYPSPLRCMWYVESPPGTILYANFLDFKVPCHRFESFLWESGADVSQHCGHGQYSITSSTNSFTARLDSRVPHFLSVTRMYIEIIVLSSFQDTTATTQQSVITQQDTTTTITIAQPAPDQCGMKAITRIVGGEVATVNEWRWQVALRWFSTNSIFCSGSLLSSEWVFTAAHCVDGVRDLRAIYVTVGDYHRDILAGNSYRVSVRVAKVVKHERYSAVTVDNDVALLQLNTPVQYNQAVAPVCLPCGLSEDILLNESGTVTGWGTESFQGTPSPVLLEVELPLLTTTECRQYLGRNITDNMLCTYEEGKDACQGDSGGPLTWKDGAGQYYLVGVVSWGIGCADKHVPGVYAKVMRYTDWIQKKTSIDFCDSGTH</sequence>
<dbReference type="PANTHER" id="PTHR24252:SF7">
    <property type="entry name" value="HYALIN"/>
    <property type="match status" value="1"/>
</dbReference>
<dbReference type="SUPFAM" id="SSF49854">
    <property type="entry name" value="Spermadhesin, CUB domain"/>
    <property type="match status" value="1"/>
</dbReference>
<evidence type="ECO:0000256" key="1">
    <source>
        <dbReference type="ARBA" id="ARBA00004613"/>
    </source>
</evidence>
<dbReference type="PROSITE" id="PS01180">
    <property type="entry name" value="CUB"/>
    <property type="match status" value="1"/>
</dbReference>
<evidence type="ECO:0000259" key="10">
    <source>
        <dbReference type="PROSITE" id="PS50240"/>
    </source>
</evidence>
<dbReference type="GO" id="GO:0006508">
    <property type="term" value="P:proteolysis"/>
    <property type="evidence" value="ECO:0007669"/>
    <property type="project" value="UniProtKB-KW"/>
</dbReference>
<evidence type="ECO:0000256" key="3">
    <source>
        <dbReference type="ARBA" id="ARBA00022670"/>
    </source>
</evidence>
<name>A0A5B7FUW6_PORTR</name>
<evidence type="ECO:0000256" key="5">
    <source>
        <dbReference type="ARBA" id="ARBA00022825"/>
    </source>
</evidence>
<keyword evidence="4" id="KW-0378">Hydrolase</keyword>
<dbReference type="PROSITE" id="PS50240">
    <property type="entry name" value="TRYPSIN_DOM"/>
    <property type="match status" value="1"/>
</dbReference>
<dbReference type="CDD" id="cd00190">
    <property type="entry name" value="Tryp_SPc"/>
    <property type="match status" value="1"/>
</dbReference>
<proteinExistence type="predicted"/>
<evidence type="ECO:0000256" key="6">
    <source>
        <dbReference type="ARBA" id="ARBA00023157"/>
    </source>
</evidence>
<keyword evidence="6" id="KW-1015">Disulfide bond</keyword>
<dbReference type="InterPro" id="IPR043504">
    <property type="entry name" value="Peptidase_S1_PA_chymotrypsin"/>
</dbReference>
<gene>
    <name evidence="11" type="primary">CTRB1_2</name>
    <name evidence="11" type="ORF">E2C01_043145</name>
</gene>
<evidence type="ECO:0000256" key="8">
    <source>
        <dbReference type="SAM" id="SignalP"/>
    </source>
</evidence>
<dbReference type="InterPro" id="IPR009003">
    <property type="entry name" value="Peptidase_S1_PA"/>
</dbReference>
<dbReference type="CDD" id="cd00041">
    <property type="entry name" value="CUB"/>
    <property type="match status" value="1"/>
</dbReference>
<keyword evidence="5" id="KW-0720">Serine protease</keyword>
<evidence type="ECO:0000313" key="11">
    <source>
        <dbReference type="EMBL" id="MPC49346.1"/>
    </source>
</evidence>
<comment type="subcellular location">
    <subcellularLocation>
        <location evidence="1">Secreted</location>
    </subcellularLocation>
</comment>
<accession>A0A5B7FUW6</accession>
<dbReference type="AlphaFoldDB" id="A0A5B7FUW6"/>
<dbReference type="Proteomes" id="UP000324222">
    <property type="component" value="Unassembled WGS sequence"/>
</dbReference>
<dbReference type="InterPro" id="IPR033116">
    <property type="entry name" value="TRYPSIN_SER"/>
</dbReference>
<dbReference type="InterPro" id="IPR000859">
    <property type="entry name" value="CUB_dom"/>
</dbReference>
<comment type="caution">
    <text evidence="7">Lacks conserved residue(s) required for the propagation of feature annotation.</text>
</comment>
<feature type="signal peptide" evidence="8">
    <location>
        <begin position="1"/>
        <end position="20"/>
    </location>
</feature>
<dbReference type="GO" id="GO:0005576">
    <property type="term" value="C:extracellular region"/>
    <property type="evidence" value="ECO:0007669"/>
    <property type="project" value="UniProtKB-SubCell"/>
</dbReference>
<protein>
    <submittedName>
        <fullName evidence="11">Chymotrypsinogen B</fullName>
    </submittedName>
</protein>
<evidence type="ECO:0000256" key="7">
    <source>
        <dbReference type="PROSITE-ProRule" id="PRU00059"/>
    </source>
</evidence>
<organism evidence="11 12">
    <name type="scientific">Portunus trituberculatus</name>
    <name type="common">Swimming crab</name>
    <name type="synonym">Neptunus trituberculatus</name>
    <dbReference type="NCBI Taxonomy" id="210409"/>
    <lineage>
        <taxon>Eukaryota</taxon>
        <taxon>Metazoa</taxon>
        <taxon>Ecdysozoa</taxon>
        <taxon>Arthropoda</taxon>
        <taxon>Crustacea</taxon>
        <taxon>Multicrustacea</taxon>
        <taxon>Malacostraca</taxon>
        <taxon>Eumalacostraca</taxon>
        <taxon>Eucarida</taxon>
        <taxon>Decapoda</taxon>
        <taxon>Pleocyemata</taxon>
        <taxon>Brachyura</taxon>
        <taxon>Eubrachyura</taxon>
        <taxon>Portunoidea</taxon>
        <taxon>Portunidae</taxon>
        <taxon>Portuninae</taxon>
        <taxon>Portunus</taxon>
    </lineage>
</organism>
<dbReference type="OrthoDB" id="9977936at2759"/>
<dbReference type="PRINTS" id="PR00722">
    <property type="entry name" value="CHYMOTRYPSIN"/>
</dbReference>